<proteinExistence type="predicted"/>
<evidence type="ECO:0000313" key="2">
    <source>
        <dbReference type="Proteomes" id="UP000541444"/>
    </source>
</evidence>
<keyword evidence="2" id="KW-1185">Reference proteome</keyword>
<dbReference type="EMBL" id="JACGCM010000563">
    <property type="protein sequence ID" value="KAF6170607.1"/>
    <property type="molecule type" value="Genomic_DNA"/>
</dbReference>
<accession>A0A7J7NTS7</accession>
<sequence length="332" mass="37127">MDGVDRENQEGIQTPIDGGEAIVTFEKCEKLITEMDKLKLKMLVSLFEAKKVHWTSEEEVKLKLAVFTNQRNATQLVSRGRPPSRDIQNNVNNKRGLKEKPIVGLLDFKHDIVKMKPNADVICALSRVTNHVRGSSYELSRLIISYDLKKDGVIAPIWDHDVSICVKLKPIVVKDLRRKCKVSISNEGCLINNVQYYVVEDMSEGDDTGYTQQLVEDGCLKLKEKKYTSMDDGNQVDAVTQMDTEVEAVGQISGDDAVVQGLKLNTIFAATVSDEDEENINPNDKGLYSDSEIGRSEMVKATPVVTEKYKLKPLPFSVVTRSHSKVSKPKPV</sequence>
<evidence type="ECO:0000313" key="1">
    <source>
        <dbReference type="EMBL" id="KAF6170607.1"/>
    </source>
</evidence>
<reference evidence="1 2" key="1">
    <citation type="journal article" date="2020" name="IScience">
        <title>Genome Sequencing of the Endangered Kingdonia uniflora (Circaeasteraceae, Ranunculales) Reveals Potential Mechanisms of Evolutionary Specialization.</title>
        <authorList>
            <person name="Sun Y."/>
            <person name="Deng T."/>
            <person name="Zhang A."/>
            <person name="Moore M.J."/>
            <person name="Landis J.B."/>
            <person name="Lin N."/>
            <person name="Zhang H."/>
            <person name="Zhang X."/>
            <person name="Huang J."/>
            <person name="Zhang X."/>
            <person name="Sun H."/>
            <person name="Wang H."/>
        </authorList>
    </citation>
    <scope>NUCLEOTIDE SEQUENCE [LARGE SCALE GENOMIC DNA]</scope>
    <source>
        <strain evidence="1">TB1705</strain>
        <tissue evidence="1">Leaf</tissue>
    </source>
</reference>
<organism evidence="1 2">
    <name type="scientific">Kingdonia uniflora</name>
    <dbReference type="NCBI Taxonomy" id="39325"/>
    <lineage>
        <taxon>Eukaryota</taxon>
        <taxon>Viridiplantae</taxon>
        <taxon>Streptophyta</taxon>
        <taxon>Embryophyta</taxon>
        <taxon>Tracheophyta</taxon>
        <taxon>Spermatophyta</taxon>
        <taxon>Magnoliopsida</taxon>
        <taxon>Ranunculales</taxon>
        <taxon>Circaeasteraceae</taxon>
        <taxon>Kingdonia</taxon>
    </lineage>
</organism>
<dbReference type="AlphaFoldDB" id="A0A7J7NTS7"/>
<gene>
    <name evidence="1" type="ORF">GIB67_020169</name>
</gene>
<name>A0A7J7NTS7_9MAGN</name>
<protein>
    <submittedName>
        <fullName evidence="1">Uncharacterized protein</fullName>
    </submittedName>
</protein>
<comment type="caution">
    <text evidence="1">The sequence shown here is derived from an EMBL/GenBank/DDBJ whole genome shotgun (WGS) entry which is preliminary data.</text>
</comment>
<dbReference type="Proteomes" id="UP000541444">
    <property type="component" value="Unassembled WGS sequence"/>
</dbReference>